<keyword evidence="7" id="KW-1185">Reference proteome</keyword>
<evidence type="ECO:0000313" key="7">
    <source>
        <dbReference type="Proteomes" id="UP000053354"/>
    </source>
</evidence>
<dbReference type="SUPFAM" id="SSF48498">
    <property type="entry name" value="Tetracyclin repressor-like, C-terminal domain"/>
    <property type="match status" value="1"/>
</dbReference>
<dbReference type="InterPro" id="IPR009057">
    <property type="entry name" value="Homeodomain-like_sf"/>
</dbReference>
<dbReference type="PROSITE" id="PS50977">
    <property type="entry name" value="HTH_TETR_2"/>
    <property type="match status" value="1"/>
</dbReference>
<dbReference type="EMBL" id="CP016540">
    <property type="protein sequence ID" value="ANU25808.1"/>
    <property type="molecule type" value="Genomic_DNA"/>
</dbReference>
<dbReference type="InterPro" id="IPR011075">
    <property type="entry name" value="TetR_C"/>
</dbReference>
<dbReference type="OrthoDB" id="9809772at2"/>
<dbReference type="RefSeq" id="WP_065524895.1">
    <property type="nucleotide sequence ID" value="NZ_CP016540.2"/>
</dbReference>
<organism evidence="6 7">
    <name type="scientific">Planococcus versutus</name>
    <dbReference type="NCBI Taxonomy" id="1302659"/>
    <lineage>
        <taxon>Bacteria</taxon>
        <taxon>Bacillati</taxon>
        <taxon>Bacillota</taxon>
        <taxon>Bacilli</taxon>
        <taxon>Bacillales</taxon>
        <taxon>Caryophanaceae</taxon>
        <taxon>Planococcus</taxon>
    </lineage>
</organism>
<keyword evidence="3" id="KW-0804">Transcription</keyword>
<dbReference type="Gene3D" id="1.10.357.10">
    <property type="entry name" value="Tetracycline Repressor, domain 2"/>
    <property type="match status" value="1"/>
</dbReference>
<feature type="DNA-binding region" description="H-T-H motif" evidence="4">
    <location>
        <begin position="28"/>
        <end position="47"/>
    </location>
</feature>
<dbReference type="Pfam" id="PF16925">
    <property type="entry name" value="TetR_C_13"/>
    <property type="match status" value="1"/>
</dbReference>
<dbReference type="AlphaFoldDB" id="A0A1B1RXZ4"/>
<evidence type="ECO:0000259" key="5">
    <source>
        <dbReference type="PROSITE" id="PS50977"/>
    </source>
</evidence>
<keyword evidence="1" id="KW-0805">Transcription regulation</keyword>
<evidence type="ECO:0000256" key="4">
    <source>
        <dbReference type="PROSITE-ProRule" id="PRU00335"/>
    </source>
</evidence>
<dbReference type="Pfam" id="PF00440">
    <property type="entry name" value="TetR_N"/>
    <property type="match status" value="1"/>
</dbReference>
<dbReference type="SUPFAM" id="SSF46689">
    <property type="entry name" value="Homeodomain-like"/>
    <property type="match status" value="1"/>
</dbReference>
<dbReference type="InterPro" id="IPR036271">
    <property type="entry name" value="Tet_transcr_reg_TetR-rel_C_sf"/>
</dbReference>
<evidence type="ECO:0000256" key="2">
    <source>
        <dbReference type="ARBA" id="ARBA00023125"/>
    </source>
</evidence>
<sequence length="195" mass="22536">MKKNIDTMQQILDTGQNLIQERGYNAISYADVAEQIGIKKASIHYYFPAKQDLVQAILKRYRTEFMTGLNQIGRSSDSPEENLYRFFQYYRDPLVENAKLCLCSMMAAELVSFPMEIRDEINGFFRDNETWLENVIEQGREMGILDSQISSKEQSQIIMAFVQGAQLLARSSGDLQYYDMMVRNLLKNLNILTSP</sequence>
<dbReference type="InterPro" id="IPR001647">
    <property type="entry name" value="HTH_TetR"/>
</dbReference>
<proteinExistence type="predicted"/>
<evidence type="ECO:0000256" key="1">
    <source>
        <dbReference type="ARBA" id="ARBA00023015"/>
    </source>
</evidence>
<reference evidence="6" key="1">
    <citation type="submission" date="2016-10" db="EMBL/GenBank/DDBJ databases">
        <authorList>
            <person name="See-Too W.S."/>
        </authorList>
    </citation>
    <scope>NUCLEOTIDE SEQUENCE</scope>
    <source>
        <strain evidence="6">L10.15</strain>
    </source>
</reference>
<feature type="domain" description="HTH tetR-type" evidence="5">
    <location>
        <begin position="5"/>
        <end position="65"/>
    </location>
</feature>
<gene>
    <name evidence="6" type="ORF">I858_001790</name>
</gene>
<keyword evidence="2 4" id="KW-0238">DNA-binding</keyword>
<dbReference type="KEGG" id="pll:I858_001790"/>
<evidence type="ECO:0000313" key="6">
    <source>
        <dbReference type="EMBL" id="ANU25808.1"/>
    </source>
</evidence>
<accession>A0A1B1RXZ4</accession>
<dbReference type="PANTHER" id="PTHR47506:SF6">
    <property type="entry name" value="HTH-TYPE TRANSCRIPTIONAL REPRESSOR NEMR"/>
    <property type="match status" value="1"/>
</dbReference>
<evidence type="ECO:0000256" key="3">
    <source>
        <dbReference type="ARBA" id="ARBA00023163"/>
    </source>
</evidence>
<dbReference type="Proteomes" id="UP000053354">
    <property type="component" value="Chromosome"/>
</dbReference>
<dbReference type="STRING" id="1302659.I858_001790"/>
<dbReference type="GO" id="GO:0003677">
    <property type="term" value="F:DNA binding"/>
    <property type="evidence" value="ECO:0007669"/>
    <property type="project" value="UniProtKB-UniRule"/>
</dbReference>
<name>A0A1B1RXZ4_9BACL</name>
<dbReference type="PANTHER" id="PTHR47506">
    <property type="entry name" value="TRANSCRIPTIONAL REGULATORY PROTEIN"/>
    <property type="match status" value="1"/>
</dbReference>
<dbReference type="PRINTS" id="PR00455">
    <property type="entry name" value="HTHTETR"/>
</dbReference>
<protein>
    <submittedName>
        <fullName evidence="6">TetR family transcriptional regulator</fullName>
    </submittedName>
</protein>